<feature type="transmembrane region" description="Helical" evidence="1">
    <location>
        <begin position="129"/>
        <end position="150"/>
    </location>
</feature>
<dbReference type="Proteomes" id="UP000326060">
    <property type="component" value="Unassembled WGS sequence"/>
</dbReference>
<keyword evidence="1" id="KW-0812">Transmembrane</keyword>
<evidence type="ECO:0000259" key="2">
    <source>
        <dbReference type="Pfam" id="PF13240"/>
    </source>
</evidence>
<dbReference type="EMBL" id="RZJP01000001">
    <property type="protein sequence ID" value="KAA8817046.1"/>
    <property type="molecule type" value="Genomic_DNA"/>
</dbReference>
<sequence>MMFCLHCGANLLDDAVFCVKCGMKSAVASDDLREPSPMAMPDRCTVSMPHPVMMSSLGRMSSAQLIKLLTSLDEQFARIEAIEDGIRSAYGLMRRNKTEYDIGLACLLLAGLIGAGALLYGIVCEPWNHRAPISALIACAVGIIPLLVGLNQLRVFKHNVENVLPALYPAIATDERTIADIRKTMRPTLLLLPVSCRNGKANAYILQMLMCGRADDFNTAAGLWEEYDHCRRLEQLERDRIQETRKQTIVLAISALAQVSQAFEAKRQTRALQDLRNDLSIRH</sequence>
<gene>
    <name evidence="3" type="ORF">EMB92_00060</name>
</gene>
<reference evidence="3 4" key="1">
    <citation type="journal article" date="2019" name="Syst. Appl. Microbiol.">
        <title>Characterization of Bifidobacterium species in feaces of the Egyptian fruit bat: Description of B. vespertilionis sp. nov. and B. rousetti sp. nov.</title>
        <authorList>
            <person name="Modesto M."/>
            <person name="Satti M."/>
            <person name="Watanabe K."/>
            <person name="Puglisi E."/>
            <person name="Morelli L."/>
            <person name="Huang C.-H."/>
            <person name="Liou J.-S."/>
            <person name="Miyashita M."/>
            <person name="Tamura T."/>
            <person name="Saito S."/>
            <person name="Mori K."/>
            <person name="Huang L."/>
            <person name="Sciavilla P."/>
            <person name="Sandri C."/>
            <person name="Spiezio C."/>
            <person name="Vitali F."/>
            <person name="Cavalieri D."/>
            <person name="Perpetuini G."/>
            <person name="Tofalo R."/>
            <person name="Bonetti A."/>
            <person name="Arita M."/>
            <person name="Mattarelli P."/>
        </authorList>
    </citation>
    <scope>NUCLEOTIDE SEQUENCE [LARGE SCALE GENOMIC DNA]</scope>
    <source>
        <strain evidence="3 4">RST27</strain>
    </source>
</reference>
<name>A0A5M9ZD89_9BIFI</name>
<feature type="domain" description="Zinc-ribbon" evidence="2">
    <location>
        <begin position="3"/>
        <end position="24"/>
    </location>
</feature>
<dbReference type="InterPro" id="IPR026870">
    <property type="entry name" value="Zinc_ribbon_dom"/>
</dbReference>
<keyword evidence="1" id="KW-0472">Membrane</keyword>
<protein>
    <submittedName>
        <fullName evidence="3">Zinc ribbon domain-containing protein</fullName>
    </submittedName>
</protein>
<evidence type="ECO:0000256" key="1">
    <source>
        <dbReference type="SAM" id="Phobius"/>
    </source>
</evidence>
<accession>A0A5M9ZD89</accession>
<proteinExistence type="predicted"/>
<organism evidence="3 4">
    <name type="scientific">Bifidobacterium callitrichos</name>
    <dbReference type="NCBI Taxonomy" id="762209"/>
    <lineage>
        <taxon>Bacteria</taxon>
        <taxon>Bacillati</taxon>
        <taxon>Actinomycetota</taxon>
        <taxon>Actinomycetes</taxon>
        <taxon>Bifidobacteriales</taxon>
        <taxon>Bifidobacteriaceae</taxon>
        <taxon>Bifidobacterium</taxon>
    </lineage>
</organism>
<keyword evidence="1" id="KW-1133">Transmembrane helix</keyword>
<dbReference type="Pfam" id="PF13240">
    <property type="entry name" value="Zn_Ribbon_1"/>
    <property type="match status" value="1"/>
</dbReference>
<dbReference type="AlphaFoldDB" id="A0A5M9ZD89"/>
<evidence type="ECO:0000313" key="3">
    <source>
        <dbReference type="EMBL" id="KAA8817046.1"/>
    </source>
</evidence>
<feature type="transmembrane region" description="Helical" evidence="1">
    <location>
        <begin position="102"/>
        <end position="123"/>
    </location>
</feature>
<comment type="caution">
    <text evidence="3">The sequence shown here is derived from an EMBL/GenBank/DDBJ whole genome shotgun (WGS) entry which is preliminary data.</text>
</comment>
<evidence type="ECO:0000313" key="4">
    <source>
        <dbReference type="Proteomes" id="UP000326060"/>
    </source>
</evidence>